<accession>A0ABD6F1Y1</accession>
<dbReference type="InterPro" id="IPR027417">
    <property type="entry name" value="P-loop_NTPase"/>
</dbReference>
<reference evidence="2 3" key="1">
    <citation type="submission" date="2024-08" db="EMBL/GenBank/DDBJ databases">
        <title>Gnathostoma spinigerum genome.</title>
        <authorList>
            <person name="Gonzalez-Bertolin B."/>
            <person name="Monzon S."/>
            <person name="Zaballos A."/>
            <person name="Jimenez P."/>
            <person name="Dekumyoy P."/>
            <person name="Varona S."/>
            <person name="Cuesta I."/>
            <person name="Sumanam S."/>
            <person name="Adisakwattana P."/>
            <person name="Gasser R.B."/>
            <person name="Hernandez-Gonzalez A."/>
            <person name="Young N.D."/>
            <person name="Perteguer M.J."/>
        </authorList>
    </citation>
    <scope>NUCLEOTIDE SEQUENCE [LARGE SCALE GENOMIC DNA]</scope>
    <source>
        <strain evidence="2">AL3</strain>
        <tissue evidence="2">Liver</tissue>
    </source>
</reference>
<evidence type="ECO:0000313" key="3">
    <source>
        <dbReference type="Proteomes" id="UP001608902"/>
    </source>
</evidence>
<evidence type="ECO:0000313" key="2">
    <source>
        <dbReference type="EMBL" id="MFH4982950.1"/>
    </source>
</evidence>
<organism evidence="2 3">
    <name type="scientific">Gnathostoma spinigerum</name>
    <dbReference type="NCBI Taxonomy" id="75299"/>
    <lineage>
        <taxon>Eukaryota</taxon>
        <taxon>Metazoa</taxon>
        <taxon>Ecdysozoa</taxon>
        <taxon>Nematoda</taxon>
        <taxon>Chromadorea</taxon>
        <taxon>Rhabditida</taxon>
        <taxon>Spirurina</taxon>
        <taxon>Gnathostomatomorpha</taxon>
        <taxon>Gnathostomatoidea</taxon>
        <taxon>Gnathostomatidae</taxon>
        <taxon>Gnathostoma</taxon>
    </lineage>
</organism>
<keyword evidence="3" id="KW-1185">Reference proteome</keyword>
<dbReference type="PANTHER" id="PTHR14074:SF16">
    <property type="entry name" value="ANTIVIRAL INNATE IMMUNE RESPONSE RECEPTOR RIG-I"/>
    <property type="match status" value="1"/>
</dbReference>
<protein>
    <recommendedName>
        <fullName evidence="1">Helicase ATP-binding domain-containing protein</fullName>
    </recommendedName>
</protein>
<feature type="domain" description="Helicase ATP-binding" evidence="1">
    <location>
        <begin position="281"/>
        <end position="469"/>
    </location>
</feature>
<dbReference type="PROSITE" id="PS51192">
    <property type="entry name" value="HELICASE_ATP_BIND_1"/>
    <property type="match status" value="1"/>
</dbReference>
<dbReference type="InterPro" id="IPR051363">
    <property type="entry name" value="RLR_Helicase"/>
</dbReference>
<comment type="caution">
    <text evidence="2">The sequence shown here is derived from an EMBL/GenBank/DDBJ whole genome shotgun (WGS) entry which is preliminary data.</text>
</comment>
<dbReference type="AlphaFoldDB" id="A0ABD6F1Y1"/>
<dbReference type="Proteomes" id="UP001608902">
    <property type="component" value="Unassembled WGS sequence"/>
</dbReference>
<name>A0ABD6F1Y1_9BILA</name>
<dbReference type="Gene3D" id="3.40.50.300">
    <property type="entry name" value="P-loop containing nucleotide triphosphate hydrolases"/>
    <property type="match status" value="2"/>
</dbReference>
<dbReference type="PANTHER" id="PTHR14074">
    <property type="entry name" value="HELICASE WITH DEATH DOMAIN-RELATED"/>
    <property type="match status" value="1"/>
</dbReference>
<dbReference type="Gene3D" id="1.20.1320.30">
    <property type="match status" value="1"/>
</dbReference>
<proteinExistence type="predicted"/>
<dbReference type="SUPFAM" id="SSF52540">
    <property type="entry name" value="P-loop containing nucleoside triphosphate hydrolases"/>
    <property type="match status" value="1"/>
</dbReference>
<dbReference type="SMART" id="SM00487">
    <property type="entry name" value="DEXDc"/>
    <property type="match status" value="1"/>
</dbReference>
<evidence type="ECO:0000259" key="1">
    <source>
        <dbReference type="PROSITE" id="PS51192"/>
    </source>
</evidence>
<dbReference type="EMBL" id="JBGFUD010010585">
    <property type="protein sequence ID" value="MFH4982950.1"/>
    <property type="molecule type" value="Genomic_DNA"/>
</dbReference>
<dbReference type="Pfam" id="PF00270">
    <property type="entry name" value="DEAD"/>
    <property type="match status" value="1"/>
</dbReference>
<gene>
    <name evidence="2" type="ORF">AB6A40_009659</name>
</gene>
<dbReference type="InterPro" id="IPR014001">
    <property type="entry name" value="Helicase_ATP-bd"/>
</dbReference>
<sequence length="606" mass="68427">MCNQSENELSIQLAIMDLYCEDLKKQFEIGYKETDCFSILLPANALNQLKLDCKLDLSRFSSELWRLLFHAPTRGGLYQSVIHFVSLFGRKTSDLLCKLQLNSSANVRCLLTLALKEYNRLLSVMNPYVVMDKLSDMDATYAVVLNDIAMKSDLRNLSRTSLIKSILQCLPIFGLDSWWNLLYAIQCQGSDGEEYVNSVVPKFSYFYERLRMERDEVDSSGPVFVVDKNCSISDAVLQSASKNCCFKVNLQYDLFPSLSKANCDSARGEPLFLRSYQEELAEPARNGENTIVCAPTGCGKTLVAVDIIQKHLIEGYSRKESRKVCFLVTNTTFLEQQTNVLKKYLEYRWIVKGISGATVSSTPVADIIRSVDVIVLTPQLLINTLEMKDPLNFSSFFSLSTFTLLVFDEAHHTNDNHPYNVIMDKYHCLKERGLIISGVHPFQILGMTASLGIGKAKTAEDAVKHIISICANMDISVISRVRKNVGDLCKFSGMTSDSIKLVETAHKHHELFHIFNDYMKKLEEILLDTKFSESSIHTPEGTSFLLDANPLQPPKAGRDSQGMTLSYVHLSLSEHIVGFSIKFSCDLFRKPSVFSKGYLYCFFCRL</sequence>
<dbReference type="InterPro" id="IPR011545">
    <property type="entry name" value="DEAD/DEAH_box_helicase_dom"/>
</dbReference>